<evidence type="ECO:0000313" key="2">
    <source>
        <dbReference type="Proteomes" id="UP000037510"/>
    </source>
</evidence>
<evidence type="ECO:0000313" key="1">
    <source>
        <dbReference type="EMBL" id="KOB70576.1"/>
    </source>
</evidence>
<dbReference type="Proteomes" id="UP000037510">
    <property type="component" value="Unassembled WGS sequence"/>
</dbReference>
<protein>
    <recommendedName>
        <fullName evidence="3">HTH CENPB-type domain-containing protein</fullName>
    </recommendedName>
</protein>
<organism evidence="1 2">
    <name type="scientific">Operophtera brumata</name>
    <name type="common">Winter moth</name>
    <name type="synonym">Phalaena brumata</name>
    <dbReference type="NCBI Taxonomy" id="104452"/>
    <lineage>
        <taxon>Eukaryota</taxon>
        <taxon>Metazoa</taxon>
        <taxon>Ecdysozoa</taxon>
        <taxon>Arthropoda</taxon>
        <taxon>Hexapoda</taxon>
        <taxon>Insecta</taxon>
        <taxon>Pterygota</taxon>
        <taxon>Neoptera</taxon>
        <taxon>Endopterygota</taxon>
        <taxon>Lepidoptera</taxon>
        <taxon>Glossata</taxon>
        <taxon>Ditrysia</taxon>
        <taxon>Geometroidea</taxon>
        <taxon>Geometridae</taxon>
        <taxon>Larentiinae</taxon>
        <taxon>Operophtera</taxon>
    </lineage>
</organism>
<name>A0A0L7L5G7_OPEBR</name>
<dbReference type="STRING" id="104452.A0A0L7L5G7"/>
<dbReference type="AlphaFoldDB" id="A0A0L7L5G7"/>
<keyword evidence="2" id="KW-1185">Reference proteome</keyword>
<dbReference type="EMBL" id="JTDY01002865">
    <property type="protein sequence ID" value="KOB70576.1"/>
    <property type="molecule type" value="Genomic_DNA"/>
</dbReference>
<comment type="caution">
    <text evidence="1">The sequence shown here is derived from an EMBL/GenBank/DDBJ whole genome shotgun (WGS) entry which is preliminary data.</text>
</comment>
<accession>A0A0L7L5G7</accession>
<reference evidence="1 2" key="1">
    <citation type="journal article" date="2015" name="Genome Biol. Evol.">
        <title>The genome of winter moth (Operophtera brumata) provides a genomic perspective on sexual dimorphism and phenology.</title>
        <authorList>
            <person name="Derks M.F."/>
            <person name="Smit S."/>
            <person name="Salis L."/>
            <person name="Schijlen E."/>
            <person name="Bossers A."/>
            <person name="Mateman C."/>
            <person name="Pijl A.S."/>
            <person name="de Ridder D."/>
            <person name="Groenen M.A."/>
            <person name="Visser M.E."/>
            <person name="Megens H.J."/>
        </authorList>
    </citation>
    <scope>NUCLEOTIDE SEQUENCE [LARGE SCALE GENOMIC DNA]</scope>
    <source>
        <strain evidence="1">WM2013NL</strain>
        <tissue evidence="1">Head and thorax</tissue>
    </source>
</reference>
<proteinExistence type="predicted"/>
<sequence>MPQPQTARKIGKTTHENIKEGLKLIRNGESMRKASKRRVPFATLKRHYWKTKDSPSLEELLPSQLQPNYSVNRIFTAEHETFLENYFTHCALLFYGLTAKESRRVAYQCAKINNLKIPVSWEEKEMAGKDWLMSFRRRHNITLKKPEACSLARATAFNKSKQKFLILIKKI</sequence>
<gene>
    <name evidence="1" type="ORF">OBRU01_15063</name>
</gene>
<evidence type="ECO:0008006" key="3">
    <source>
        <dbReference type="Google" id="ProtNLM"/>
    </source>
</evidence>